<dbReference type="EMBL" id="PSUL01000022">
    <property type="protein sequence ID" value="PPF13038.1"/>
    <property type="molecule type" value="Genomic_DNA"/>
</dbReference>
<accession>A0ABD6W7P6</accession>
<dbReference type="Pfam" id="PF11228">
    <property type="entry name" value="DUF3027"/>
    <property type="match status" value="1"/>
</dbReference>
<gene>
    <name evidence="2" type="ORF">C5C04_10025</name>
</gene>
<name>A0ABD6W7P6_RATRA</name>
<feature type="region of interest" description="Disordered" evidence="1">
    <location>
        <begin position="1"/>
        <end position="32"/>
    </location>
</feature>
<protein>
    <submittedName>
        <fullName evidence="2">DUF3027 domain-containing protein</fullName>
    </submittedName>
</protein>
<organism evidence="2 3">
    <name type="scientific">Rathayibacter rathayi</name>
    <name type="common">Corynebacterium rathayi</name>
    <dbReference type="NCBI Taxonomy" id="33887"/>
    <lineage>
        <taxon>Bacteria</taxon>
        <taxon>Bacillati</taxon>
        <taxon>Actinomycetota</taxon>
        <taxon>Actinomycetes</taxon>
        <taxon>Micrococcales</taxon>
        <taxon>Microbacteriaceae</taxon>
        <taxon>Rathayibacter</taxon>
    </lineage>
</organism>
<evidence type="ECO:0000256" key="1">
    <source>
        <dbReference type="SAM" id="MobiDB-lite"/>
    </source>
</evidence>
<dbReference type="RefSeq" id="WP_104318218.1">
    <property type="nucleotide sequence ID" value="NZ_PSUF01000004.1"/>
</dbReference>
<comment type="caution">
    <text evidence="2">The sequence shown here is derived from an EMBL/GenBank/DDBJ whole genome shotgun (WGS) entry which is preliminary data.</text>
</comment>
<evidence type="ECO:0000313" key="3">
    <source>
        <dbReference type="Proteomes" id="UP000237881"/>
    </source>
</evidence>
<reference evidence="2 3" key="1">
    <citation type="submission" date="2018-02" db="EMBL/GenBank/DDBJ databases">
        <title>Bacteriophage NCPPB3778 and a type I-E CRISPR drive the evolution of the US Biological Select Agent, Rathayibacter toxicus.</title>
        <authorList>
            <person name="Davis E.W.II."/>
            <person name="Tabima J.F."/>
            <person name="Weisberg A.J."/>
            <person name="Lopes L.D."/>
            <person name="Wiseman M.S."/>
            <person name="Wiseman M.S."/>
            <person name="Pupko T."/>
            <person name="Belcher M.S."/>
            <person name="Sechler A.J."/>
            <person name="Tancos M.A."/>
            <person name="Schroeder B.K."/>
            <person name="Murray T.D."/>
            <person name="Luster D.G."/>
            <person name="Schneider W.L."/>
            <person name="Rogers E."/>
            <person name="Andreote F.D."/>
            <person name="Grunwald N.J."/>
            <person name="Putnam M.L."/>
            <person name="Chang J.H."/>
        </authorList>
    </citation>
    <scope>NUCLEOTIDE SEQUENCE [LARGE SCALE GENOMIC DNA]</scope>
    <source>
        <strain evidence="2 3">AY1I9</strain>
    </source>
</reference>
<dbReference type="InterPro" id="IPR021391">
    <property type="entry name" value="DUF3027"/>
</dbReference>
<proteinExistence type="predicted"/>
<feature type="compositionally biased region" description="Acidic residues" evidence="1">
    <location>
        <begin position="155"/>
        <end position="235"/>
    </location>
</feature>
<dbReference type="AlphaFoldDB" id="A0ABD6W7P6"/>
<evidence type="ECO:0000313" key="2">
    <source>
        <dbReference type="EMBL" id="PPF13038.1"/>
    </source>
</evidence>
<dbReference type="Proteomes" id="UP000237881">
    <property type="component" value="Unassembled WGS sequence"/>
</dbReference>
<sequence length="249" mass="26824">MPDADDTTAESGPIEATEVDAPVEEQASAGDPVALEEEDLVEDVPELVFEADPVLAAALDVARTSLAEIAPAGTIGELVTTLVQGEHIVSLQFANLMRGYPGWLWTATLSRIDETEDVTVLEVELLPGEGAVLAPDWVPWTVRLADYHAAQDTLGEEVEDADDDDLDDEPDLDDDSDDDDADDYSDEAPDEDDSDDSDDPAVDELDDDGSDDDPEEDDSVDDGAEQDDTSGDEPEAAPAPSARRRRRRR</sequence>
<feature type="region of interest" description="Disordered" evidence="1">
    <location>
        <begin position="155"/>
        <end position="249"/>
    </location>
</feature>